<dbReference type="EC" id="2.1.1.195" evidence="5"/>
<name>F2LU89_HIPMA</name>
<dbReference type="HOGENOM" id="CLU_041273_1_0_7"/>
<accession>F2LU89</accession>
<evidence type="ECO:0000256" key="5">
    <source>
        <dbReference type="HAMAP-Rule" id="MF_00787"/>
    </source>
</evidence>
<keyword evidence="3 5" id="KW-0808">Transferase</keyword>
<dbReference type="EMBL" id="CP002606">
    <property type="protein sequence ID" value="AEA34552.1"/>
    <property type="molecule type" value="Genomic_DNA"/>
</dbReference>
<evidence type="ECO:0000313" key="6">
    <source>
        <dbReference type="EMBL" id="AEA34552.1"/>
    </source>
</evidence>
<dbReference type="PANTHER" id="PTHR35863">
    <property type="entry name" value="COBALT-PRECORRIN-5B C(1)-METHYLTRANSFERASE"/>
    <property type="match status" value="1"/>
</dbReference>
<dbReference type="PANTHER" id="PTHR35863:SF1">
    <property type="entry name" value="COBALT-PRECORRIN-5B C(1)-METHYLTRANSFERASE"/>
    <property type="match status" value="1"/>
</dbReference>
<keyword evidence="7" id="KW-1185">Reference proteome</keyword>
<dbReference type="InParanoid" id="F2LU89"/>
<dbReference type="HAMAP" id="MF_00787">
    <property type="entry name" value="CbiD"/>
    <property type="match status" value="1"/>
</dbReference>
<dbReference type="InterPro" id="IPR002748">
    <property type="entry name" value="CbiD"/>
</dbReference>
<comment type="similarity">
    <text evidence="5">Belongs to the CbiD family.</text>
</comment>
<comment type="pathway">
    <text evidence="5">Cofactor biosynthesis; adenosylcobalamin biosynthesis; cob(II)yrinate a,c-diamide from sirohydrochlorin (anaerobic route): step 6/10.</text>
</comment>
<organism evidence="6 7">
    <name type="scientific">Hippea maritima (strain ATCC 700847 / DSM 10411 / MH2)</name>
    <dbReference type="NCBI Taxonomy" id="760142"/>
    <lineage>
        <taxon>Bacteria</taxon>
        <taxon>Pseudomonadati</taxon>
        <taxon>Campylobacterota</taxon>
        <taxon>Desulfurellia</taxon>
        <taxon>Desulfurellales</taxon>
        <taxon>Hippeaceae</taxon>
        <taxon>Hippea</taxon>
    </lineage>
</organism>
<sequence>MRKGFTTGTAAAAATKAAIIYKKTGKLPEYVFVNLPNKKSLKIPVFLEDGLVGVKKDAGDDPDITNNIKIFSKITIEEGKKDIIIDGGEGVGLVVKKGLQVDVGRKAINPVPQKMIKENAIPLIGDNERILVEIIVPDGKRIAKKTFNERLGIIDGISILGTTGIVEPMSVKALIASIECEIDVLVANNEDYFFLVPGRIGERHLKSLTDAPCVQVSNYFDGAFNYLKQKGIRKFGIAGHPGKIAKLAMGYYNTHSRFSPQAIDFVKTIEGIEQNVNTVEEICQLKGYLGLNKTASLVKERVKNDFGFEVDVILFDMKGKLVGRA</sequence>
<comment type="catalytic activity">
    <reaction evidence="5">
        <text>Co-precorrin-5B + S-adenosyl-L-methionine = Co-precorrin-6A + S-adenosyl-L-homocysteine</text>
        <dbReference type="Rhea" id="RHEA:26285"/>
        <dbReference type="ChEBI" id="CHEBI:57856"/>
        <dbReference type="ChEBI" id="CHEBI:59789"/>
        <dbReference type="ChEBI" id="CHEBI:60063"/>
        <dbReference type="ChEBI" id="CHEBI:60064"/>
        <dbReference type="EC" id="2.1.1.195"/>
    </reaction>
</comment>
<evidence type="ECO:0000256" key="4">
    <source>
        <dbReference type="ARBA" id="ARBA00022691"/>
    </source>
</evidence>
<dbReference type="GO" id="GO:0032259">
    <property type="term" value="P:methylation"/>
    <property type="evidence" value="ECO:0007669"/>
    <property type="project" value="UniProtKB-KW"/>
</dbReference>
<dbReference type="STRING" id="760142.Hipma_1599"/>
<keyword evidence="1 5" id="KW-0169">Cobalamin biosynthesis</keyword>
<dbReference type="eggNOG" id="COG1903">
    <property type="taxonomic scope" value="Bacteria"/>
</dbReference>
<dbReference type="GO" id="GO:0019251">
    <property type="term" value="P:anaerobic cobalamin biosynthetic process"/>
    <property type="evidence" value="ECO:0007669"/>
    <property type="project" value="UniProtKB-UniRule"/>
</dbReference>
<dbReference type="GO" id="GO:0043780">
    <property type="term" value="F:cobalt-precorrin-5B C1-methyltransferase activity"/>
    <property type="evidence" value="ECO:0007669"/>
    <property type="project" value="RHEA"/>
</dbReference>
<keyword evidence="4 5" id="KW-0949">S-adenosyl-L-methionine</keyword>
<dbReference type="InterPro" id="IPR036074">
    <property type="entry name" value="CbiD_sf"/>
</dbReference>
<dbReference type="UniPathway" id="UPA00148">
    <property type="reaction ID" value="UER00227"/>
</dbReference>
<evidence type="ECO:0000256" key="3">
    <source>
        <dbReference type="ARBA" id="ARBA00022679"/>
    </source>
</evidence>
<dbReference type="Gene3D" id="3.30.2110.10">
    <property type="entry name" value="CbiD-like"/>
    <property type="match status" value="1"/>
</dbReference>
<dbReference type="OrthoDB" id="6439987at2"/>
<dbReference type="SUPFAM" id="SSF111342">
    <property type="entry name" value="CbiD-like"/>
    <property type="match status" value="1"/>
</dbReference>
<evidence type="ECO:0000256" key="2">
    <source>
        <dbReference type="ARBA" id="ARBA00022603"/>
    </source>
</evidence>
<dbReference type="RefSeq" id="WP_013682578.1">
    <property type="nucleotide sequence ID" value="NC_015318.1"/>
</dbReference>
<dbReference type="KEGG" id="hmr:Hipma_1599"/>
<dbReference type="AlphaFoldDB" id="F2LU89"/>
<reference evidence="6 7" key="1">
    <citation type="journal article" date="2011" name="Stand. Genomic Sci.">
        <title>Complete genome sequence of the thermophilic sulfur-reducer Hippea maritima type strain (MH(2)).</title>
        <authorList>
            <person name="Huntemann M."/>
            <person name="Lu M."/>
            <person name="Nolan M."/>
            <person name="Lapidus A."/>
            <person name="Lucas S."/>
            <person name="Hammon N."/>
            <person name="Deshpande S."/>
            <person name="Cheng J.F."/>
            <person name="Tapia R."/>
            <person name="Han C."/>
            <person name="Goodwin L."/>
            <person name="Pitluck S."/>
            <person name="Liolios K."/>
            <person name="Pagani I."/>
            <person name="Ivanova N."/>
            <person name="Ovchinikova G."/>
            <person name="Pati A."/>
            <person name="Chen A."/>
            <person name="Palaniappan K."/>
            <person name="Land M."/>
            <person name="Hauser L."/>
            <person name="Jeffries C.D."/>
            <person name="Detter J.C."/>
            <person name="Brambilla E.M."/>
            <person name="Rohde M."/>
            <person name="Spring S."/>
            <person name="Goker M."/>
            <person name="Woyke T."/>
            <person name="Bristow J."/>
            <person name="Eisen J.A."/>
            <person name="Markowitz V."/>
            <person name="Hugenholtz P."/>
            <person name="Kyrpides N.C."/>
            <person name="Klenk H.P."/>
            <person name="Mavromatis K."/>
        </authorList>
    </citation>
    <scope>NUCLEOTIDE SEQUENCE [LARGE SCALE GENOMIC DNA]</scope>
    <source>
        <strain evidence="7">ATCC 700847 / DSM 10411 / MH2</strain>
    </source>
</reference>
<evidence type="ECO:0000313" key="7">
    <source>
        <dbReference type="Proteomes" id="UP000008139"/>
    </source>
</evidence>
<dbReference type="PIRSF" id="PIRSF026782">
    <property type="entry name" value="CbiD"/>
    <property type="match status" value="1"/>
</dbReference>
<keyword evidence="2 5" id="KW-0489">Methyltransferase</keyword>
<proteinExistence type="inferred from homology"/>
<dbReference type="Proteomes" id="UP000008139">
    <property type="component" value="Chromosome"/>
</dbReference>
<comment type="function">
    <text evidence="5">Catalyzes the methylation of C-1 in cobalt-precorrin-5B to form cobalt-precorrin-6A.</text>
</comment>
<protein>
    <recommendedName>
        <fullName evidence="5">Cobalt-precorrin-5B C(1)-methyltransferase</fullName>
        <ecNumber evidence="5">2.1.1.195</ecNumber>
    </recommendedName>
    <alternativeName>
        <fullName evidence="5">Cobalt-precorrin-6A synthase</fullName>
    </alternativeName>
</protein>
<dbReference type="Pfam" id="PF01888">
    <property type="entry name" value="CbiD"/>
    <property type="match status" value="1"/>
</dbReference>
<reference evidence="7" key="2">
    <citation type="submission" date="2011-03" db="EMBL/GenBank/DDBJ databases">
        <title>The complete genome of Hippea maritima DSM 10411.</title>
        <authorList>
            <consortium name="US DOE Joint Genome Institute (JGI-PGF)"/>
            <person name="Lucas S."/>
            <person name="Copeland A."/>
            <person name="Lapidus A."/>
            <person name="Bruce D."/>
            <person name="Goodwin L."/>
            <person name="Pitluck S."/>
            <person name="Peters L."/>
            <person name="Kyrpides N."/>
            <person name="Mavromatis K."/>
            <person name="Pagani I."/>
            <person name="Ivanova N."/>
            <person name="Mikhailova N."/>
            <person name="Lu M."/>
            <person name="Detter J.C."/>
            <person name="Tapia R."/>
            <person name="Han C."/>
            <person name="Land M."/>
            <person name="Hauser L."/>
            <person name="Markowitz V."/>
            <person name="Cheng J.-F."/>
            <person name="Hugenholtz P."/>
            <person name="Woyke T."/>
            <person name="Wu D."/>
            <person name="Spring S."/>
            <person name="Schroeder M."/>
            <person name="Brambilla E."/>
            <person name="Klenk H.-P."/>
            <person name="Eisen J.A."/>
        </authorList>
    </citation>
    <scope>NUCLEOTIDE SEQUENCE [LARGE SCALE GENOMIC DNA]</scope>
    <source>
        <strain evidence="7">ATCC 700847 / DSM 10411 / MH2</strain>
    </source>
</reference>
<gene>
    <name evidence="5" type="primary">cbiD</name>
    <name evidence="6" type="ordered locus">Hipma_1599</name>
</gene>
<evidence type="ECO:0000256" key="1">
    <source>
        <dbReference type="ARBA" id="ARBA00022573"/>
    </source>
</evidence>
<dbReference type="NCBIfam" id="TIGR00312">
    <property type="entry name" value="cbiD"/>
    <property type="match status" value="1"/>
</dbReference>